<keyword evidence="6 7" id="KW-0472">Membrane</keyword>
<dbReference type="NCBIfam" id="TIGR01197">
    <property type="entry name" value="nramp"/>
    <property type="match status" value="1"/>
</dbReference>
<feature type="transmembrane region" description="Helical" evidence="7">
    <location>
        <begin position="308"/>
        <end position="335"/>
    </location>
</feature>
<accession>A0A2C6DSM4</accession>
<dbReference type="Proteomes" id="UP000224974">
    <property type="component" value="Unassembled WGS sequence"/>
</dbReference>
<feature type="transmembrane region" description="Helical" evidence="7">
    <location>
        <begin position="79"/>
        <end position="101"/>
    </location>
</feature>
<name>A0A2C6DSM4_9GAMM</name>
<evidence type="ECO:0000256" key="2">
    <source>
        <dbReference type="ARBA" id="ARBA00022448"/>
    </source>
</evidence>
<dbReference type="NCBIfam" id="NF037982">
    <property type="entry name" value="Nramp_1"/>
    <property type="match status" value="1"/>
</dbReference>
<dbReference type="PANTHER" id="PTHR11706:SF33">
    <property type="entry name" value="NATURAL RESISTANCE-ASSOCIATED MACROPHAGE PROTEIN 2"/>
    <property type="match status" value="1"/>
</dbReference>
<dbReference type="AlphaFoldDB" id="A0A2C6DSM4"/>
<feature type="transmembrane region" description="Helical" evidence="7">
    <location>
        <begin position="373"/>
        <end position="393"/>
    </location>
</feature>
<feature type="transmembrane region" description="Helical" evidence="7">
    <location>
        <begin position="414"/>
        <end position="435"/>
    </location>
</feature>
<keyword evidence="3 7" id="KW-0812">Transmembrane</keyword>
<gene>
    <name evidence="7" type="primary">mntH</name>
    <name evidence="8" type="ORF">CRN84_21985</name>
</gene>
<dbReference type="Pfam" id="PF01566">
    <property type="entry name" value="Nramp"/>
    <property type="match status" value="1"/>
</dbReference>
<comment type="function">
    <text evidence="7">H(+)-stimulated, divalent metal cation uptake system.</text>
</comment>
<dbReference type="GO" id="GO:0005886">
    <property type="term" value="C:plasma membrane"/>
    <property type="evidence" value="ECO:0007669"/>
    <property type="project" value="UniProtKB-SubCell"/>
</dbReference>
<evidence type="ECO:0000313" key="9">
    <source>
        <dbReference type="Proteomes" id="UP000224974"/>
    </source>
</evidence>
<feature type="transmembrane region" description="Helical" evidence="7">
    <location>
        <begin position="262"/>
        <end position="288"/>
    </location>
</feature>
<reference evidence="9" key="1">
    <citation type="submission" date="2017-09" db="EMBL/GenBank/DDBJ databases">
        <title>FDA dAtabase for Regulatory Grade micrObial Sequences (FDA-ARGOS): Supporting development and validation of Infectious Disease Dx tests.</title>
        <authorList>
            <person name="Minogue T."/>
            <person name="Wolcott M."/>
            <person name="Wasieloski L."/>
            <person name="Aguilar W."/>
            <person name="Moore D."/>
            <person name="Tallon L."/>
            <person name="Sadzewicz L."/>
            <person name="Ott S."/>
            <person name="Zhao X."/>
            <person name="Nagaraj S."/>
            <person name="Vavikolanu K."/>
            <person name="Aluvathingal J."/>
            <person name="Nadendla S."/>
            <person name="Sichtig H."/>
        </authorList>
    </citation>
    <scope>NUCLEOTIDE SEQUENCE [LARGE SCALE GENOMIC DNA]</scope>
    <source>
        <strain evidence="9">FDAARGOS_387</strain>
    </source>
</reference>
<dbReference type="GO" id="GO:0005384">
    <property type="term" value="F:manganese ion transmembrane transporter activity"/>
    <property type="evidence" value="ECO:0007669"/>
    <property type="project" value="TreeGrafter"/>
</dbReference>
<evidence type="ECO:0000313" key="8">
    <source>
        <dbReference type="EMBL" id="PHI31801.1"/>
    </source>
</evidence>
<proteinExistence type="inferred from homology"/>
<evidence type="ECO:0000256" key="3">
    <source>
        <dbReference type="ARBA" id="ARBA00022692"/>
    </source>
</evidence>
<feature type="transmembrane region" description="Helical" evidence="7">
    <location>
        <begin position="181"/>
        <end position="202"/>
    </location>
</feature>
<feature type="transmembrane region" description="Helical" evidence="7">
    <location>
        <begin position="148"/>
        <end position="169"/>
    </location>
</feature>
<keyword evidence="9" id="KW-1185">Reference proteome</keyword>
<evidence type="ECO:0000256" key="5">
    <source>
        <dbReference type="ARBA" id="ARBA00022989"/>
    </source>
</evidence>
<comment type="caution">
    <text evidence="8">The sequence shown here is derived from an EMBL/GenBank/DDBJ whole genome shotgun (WGS) entry which is preliminary data.</text>
</comment>
<protein>
    <recommendedName>
        <fullName evidence="7">Divalent metal cation transporter MntH</fullName>
    </recommendedName>
</protein>
<feature type="transmembrane region" description="Helical" evidence="7">
    <location>
        <begin position="121"/>
        <end position="142"/>
    </location>
</feature>
<dbReference type="GO" id="GO:0046872">
    <property type="term" value="F:metal ion binding"/>
    <property type="evidence" value="ECO:0007669"/>
    <property type="project" value="UniProtKB-UniRule"/>
</dbReference>
<keyword evidence="4 7" id="KW-0769">Symport</keyword>
<keyword evidence="7" id="KW-1003">Cell membrane</keyword>
<keyword evidence="2 7" id="KW-0813">Transport</keyword>
<keyword evidence="7" id="KW-0406">Ion transport</keyword>
<comment type="similarity">
    <text evidence="7">Belongs to the NRAMP family.</text>
</comment>
<dbReference type="HAMAP" id="MF_00221">
    <property type="entry name" value="NRAMP"/>
    <property type="match status" value="1"/>
</dbReference>
<dbReference type="STRING" id="1111728.GCA_000427805_03188"/>
<dbReference type="GO" id="GO:0015086">
    <property type="term" value="F:cadmium ion transmembrane transporter activity"/>
    <property type="evidence" value="ECO:0007669"/>
    <property type="project" value="TreeGrafter"/>
</dbReference>
<dbReference type="GO" id="GO:0015293">
    <property type="term" value="F:symporter activity"/>
    <property type="evidence" value="ECO:0007669"/>
    <property type="project" value="UniProtKB-UniRule"/>
</dbReference>
<feature type="transmembrane region" description="Helical" evidence="7">
    <location>
        <begin position="347"/>
        <end position="367"/>
    </location>
</feature>
<comment type="subcellular location">
    <subcellularLocation>
        <location evidence="7">Cell membrane</location>
        <topology evidence="7">Multi-pass membrane protein</topology>
    </subcellularLocation>
    <subcellularLocation>
        <location evidence="1">Membrane</location>
        <topology evidence="1">Multi-pass membrane protein</topology>
    </subcellularLocation>
</comment>
<evidence type="ECO:0000256" key="7">
    <source>
        <dbReference type="HAMAP-Rule" id="MF_00221"/>
    </source>
</evidence>
<dbReference type="NCBIfam" id="NF001923">
    <property type="entry name" value="PRK00701.1"/>
    <property type="match status" value="1"/>
</dbReference>
<dbReference type="PANTHER" id="PTHR11706">
    <property type="entry name" value="SOLUTE CARRIER PROTEIN FAMILY 11 MEMBER"/>
    <property type="match status" value="1"/>
</dbReference>
<dbReference type="InterPro" id="IPR001046">
    <property type="entry name" value="NRAMP_fam"/>
</dbReference>
<sequence length="436" mass="47119">MIIIIIKWVILINMGGAKMSDSGTVVPPEIQPTAESNRASRKMRLSLMGPAFIAAIGYIDPGNFATNIQAGSTFGYQLLWVVVWANIMAMVVQLFSAKLGIATNKNLAEHIRDRFPRPVVWFYWVQAELIAIATDLAEFIGAAIGFKLLLGISLLNGAIITGICTFLILMLQSRGQKPLEMVICAFLLFVAGAYVIELAFSRPDIGSLAVGMLIPGLPNNEAVFLAAGVLGATIMPHVIYLHSALTQYSKGTREQRYSATKWDVAVAMTIAGFVNLAMMAMAAAVFHFNGQTGITELDQAYVTLEPLLGKFAAVTFGLSLVAAGLSSTVVGTLAGQVVMQGFIHFKIALWVRRSVTMLPSFIVIMLGMDATRILLVSQVFLSFGIALALIPLLSFTGNRQLMGDMVNTRFMQGIGRVIVVLVVSLNLYLIVGFFIS</sequence>
<evidence type="ECO:0000256" key="6">
    <source>
        <dbReference type="ARBA" id="ARBA00023136"/>
    </source>
</evidence>
<feature type="transmembrane region" description="Helical" evidence="7">
    <location>
        <begin position="222"/>
        <end position="241"/>
    </location>
</feature>
<dbReference type="EMBL" id="PDDX01000001">
    <property type="protein sequence ID" value="PHI31801.1"/>
    <property type="molecule type" value="Genomic_DNA"/>
</dbReference>
<keyword evidence="5 7" id="KW-1133">Transmembrane helix</keyword>
<dbReference type="OrthoDB" id="9787548at2"/>
<organism evidence="8 9">
    <name type="scientific">Budvicia aquatica</name>
    <dbReference type="NCBI Taxonomy" id="82979"/>
    <lineage>
        <taxon>Bacteria</taxon>
        <taxon>Pseudomonadati</taxon>
        <taxon>Pseudomonadota</taxon>
        <taxon>Gammaproteobacteria</taxon>
        <taxon>Enterobacterales</taxon>
        <taxon>Budviciaceae</taxon>
        <taxon>Budvicia</taxon>
    </lineage>
</organism>
<dbReference type="GO" id="GO:0034755">
    <property type="term" value="P:iron ion transmembrane transport"/>
    <property type="evidence" value="ECO:0007669"/>
    <property type="project" value="TreeGrafter"/>
</dbReference>
<evidence type="ECO:0000256" key="1">
    <source>
        <dbReference type="ARBA" id="ARBA00004141"/>
    </source>
</evidence>
<feature type="transmembrane region" description="Helical" evidence="7">
    <location>
        <begin position="43"/>
        <end position="59"/>
    </location>
</feature>
<evidence type="ECO:0000256" key="4">
    <source>
        <dbReference type="ARBA" id="ARBA00022847"/>
    </source>
</evidence>
<dbReference type="PRINTS" id="PR00447">
    <property type="entry name" value="NATRESASSCMP"/>
</dbReference>